<evidence type="ECO:0000259" key="1">
    <source>
        <dbReference type="Pfam" id="PF06985"/>
    </source>
</evidence>
<dbReference type="AlphaFoldDB" id="A0A8K0R8C2"/>
<protein>
    <submittedName>
        <fullName evidence="2">Heterokaryon incompatibility protein-domain-containing protein</fullName>
    </submittedName>
</protein>
<gene>
    <name evidence="2" type="ORF">FB567DRAFT_591071</name>
</gene>
<dbReference type="Proteomes" id="UP000813461">
    <property type="component" value="Unassembled WGS sequence"/>
</dbReference>
<accession>A0A8K0R8C2</accession>
<dbReference type="EMBL" id="JAGMVJ010000007">
    <property type="protein sequence ID" value="KAH7088955.1"/>
    <property type="molecule type" value="Genomic_DNA"/>
</dbReference>
<name>A0A8K0R8C2_9PLEO</name>
<sequence length="649" mass="73290">MAALQPPDSQLCDVCNAIDFASYFQPPVEGEPSTRNRINMELFKSRTLGSGKELRQKSSFCTFCSLALNTPPRVDDNAIYSMSSIVCAKNRDEGDHTVQTAFYILITSDSRGVVSSVGHLQILAQDAHSLGLPREFLARVPDEAGFDMAQAREWLDRCRSDHGRLCDTLGGDAEQEPPPLQPSDLLAIDLVNMCICPMPQDSEYLALSYCWPAKAYLTLVQKNRAELFKQNALLDGMNALPGTVQDAIRCAQELPFRYLWIDALCIVQDDFKQKNAQLQQMDRVYGCASLTLVCAYPVPRGRDDPCSGFPGYNKGDESRRRMVRDVRDSTNWGGWELSRKPLGALSHMWVSYEMALSSYTHRDVSYPADILKAFEGIKAVLSDAFRTDFWQGMPEKILAQALCWQLRGPYKRRRNRPAGQPPSKPLFPSWTWAGWDSQVNLNTFMVTKVSRFDGEWFIVNEKSVATRLDVHPHWISSRSQRPSSSVIKPFLPRIVPREEVDANAEDWRDARVLACWTTRASFVLDGTVHQLGIPGHEQLWRESSNFAIKDAYGDTAGCILLPKDFLEDYGVTSMSCEFVLISRSHVVETNMSYFDESVYAKKDWCYLNVMMISRPLHLGEFEALRVGVGVVHQDAWVAAKPETEFVKLV</sequence>
<dbReference type="InterPro" id="IPR010730">
    <property type="entry name" value="HET"/>
</dbReference>
<feature type="domain" description="Heterokaryon incompatibility" evidence="1">
    <location>
        <begin position="204"/>
        <end position="296"/>
    </location>
</feature>
<reference evidence="2" key="1">
    <citation type="journal article" date="2021" name="Nat. Commun.">
        <title>Genetic determinants of endophytism in the Arabidopsis root mycobiome.</title>
        <authorList>
            <person name="Mesny F."/>
            <person name="Miyauchi S."/>
            <person name="Thiergart T."/>
            <person name="Pickel B."/>
            <person name="Atanasova L."/>
            <person name="Karlsson M."/>
            <person name="Huettel B."/>
            <person name="Barry K.W."/>
            <person name="Haridas S."/>
            <person name="Chen C."/>
            <person name="Bauer D."/>
            <person name="Andreopoulos W."/>
            <person name="Pangilinan J."/>
            <person name="LaButti K."/>
            <person name="Riley R."/>
            <person name="Lipzen A."/>
            <person name="Clum A."/>
            <person name="Drula E."/>
            <person name="Henrissat B."/>
            <person name="Kohler A."/>
            <person name="Grigoriev I.V."/>
            <person name="Martin F.M."/>
            <person name="Hacquard S."/>
        </authorList>
    </citation>
    <scope>NUCLEOTIDE SEQUENCE</scope>
    <source>
        <strain evidence="2">MPI-SDFR-AT-0120</strain>
    </source>
</reference>
<dbReference type="OrthoDB" id="5135333at2759"/>
<dbReference type="PANTHER" id="PTHR33112">
    <property type="entry name" value="DOMAIN PROTEIN, PUTATIVE-RELATED"/>
    <property type="match status" value="1"/>
</dbReference>
<organism evidence="2 3">
    <name type="scientific">Paraphoma chrysanthemicola</name>
    <dbReference type="NCBI Taxonomy" id="798071"/>
    <lineage>
        <taxon>Eukaryota</taxon>
        <taxon>Fungi</taxon>
        <taxon>Dikarya</taxon>
        <taxon>Ascomycota</taxon>
        <taxon>Pezizomycotina</taxon>
        <taxon>Dothideomycetes</taxon>
        <taxon>Pleosporomycetidae</taxon>
        <taxon>Pleosporales</taxon>
        <taxon>Pleosporineae</taxon>
        <taxon>Phaeosphaeriaceae</taxon>
        <taxon>Paraphoma</taxon>
    </lineage>
</organism>
<keyword evidence="3" id="KW-1185">Reference proteome</keyword>
<evidence type="ECO:0000313" key="2">
    <source>
        <dbReference type="EMBL" id="KAH7088955.1"/>
    </source>
</evidence>
<dbReference type="Pfam" id="PF06985">
    <property type="entry name" value="HET"/>
    <property type="match status" value="1"/>
</dbReference>
<proteinExistence type="predicted"/>
<comment type="caution">
    <text evidence="2">The sequence shown here is derived from an EMBL/GenBank/DDBJ whole genome shotgun (WGS) entry which is preliminary data.</text>
</comment>
<dbReference type="PANTHER" id="PTHR33112:SF12">
    <property type="entry name" value="HETEROKARYON INCOMPATIBILITY DOMAIN-CONTAINING PROTEIN"/>
    <property type="match status" value="1"/>
</dbReference>
<evidence type="ECO:0000313" key="3">
    <source>
        <dbReference type="Proteomes" id="UP000813461"/>
    </source>
</evidence>